<dbReference type="InterPro" id="IPR036388">
    <property type="entry name" value="WH-like_DNA-bd_sf"/>
</dbReference>
<dbReference type="Proteomes" id="UP000015854">
    <property type="component" value="Unassembled WGS sequence"/>
</dbReference>
<dbReference type="EMBL" id="ATBB01000130">
    <property type="protein sequence ID" value="EQC57458.1"/>
    <property type="molecule type" value="Genomic_DNA"/>
</dbReference>
<organism evidence="5 6">
    <name type="scientific">Lactococcus cremoris subsp. cremoris TIFN6</name>
    <dbReference type="NCBI Taxonomy" id="1234876"/>
    <lineage>
        <taxon>Bacteria</taxon>
        <taxon>Bacillati</taxon>
        <taxon>Bacillota</taxon>
        <taxon>Bacilli</taxon>
        <taxon>Lactobacillales</taxon>
        <taxon>Streptococcaceae</taxon>
        <taxon>Lactococcus</taxon>
        <taxon>Lactococcus cremoris subsp. cremoris</taxon>
    </lineage>
</organism>
<evidence type="ECO:0000313" key="5">
    <source>
        <dbReference type="EMBL" id="EQC57458.1"/>
    </source>
</evidence>
<feature type="domain" description="HTH hxlR-type" evidence="4">
    <location>
        <begin position="20"/>
        <end position="119"/>
    </location>
</feature>
<protein>
    <submittedName>
        <fullName evidence="5">Transcriptional regulator</fullName>
    </submittedName>
</protein>
<evidence type="ECO:0000313" key="6">
    <source>
        <dbReference type="Proteomes" id="UP000015854"/>
    </source>
</evidence>
<dbReference type="PANTHER" id="PTHR33204">
    <property type="entry name" value="TRANSCRIPTIONAL REGULATOR, MARR FAMILY"/>
    <property type="match status" value="1"/>
</dbReference>
<comment type="caution">
    <text evidence="5">The sequence shown here is derived from an EMBL/GenBank/DDBJ whole genome shotgun (WGS) entry which is preliminary data.</text>
</comment>
<dbReference type="PANTHER" id="PTHR33204:SF29">
    <property type="entry name" value="TRANSCRIPTIONAL REGULATOR"/>
    <property type="match status" value="1"/>
</dbReference>
<dbReference type="PROSITE" id="PS51118">
    <property type="entry name" value="HTH_HXLR"/>
    <property type="match status" value="1"/>
</dbReference>
<proteinExistence type="predicted"/>
<dbReference type="GO" id="GO:0003677">
    <property type="term" value="F:DNA binding"/>
    <property type="evidence" value="ECO:0007669"/>
    <property type="project" value="UniProtKB-KW"/>
</dbReference>
<evidence type="ECO:0000259" key="4">
    <source>
        <dbReference type="PROSITE" id="PS51118"/>
    </source>
</evidence>
<keyword evidence="2" id="KW-0238">DNA-binding</keyword>
<evidence type="ECO:0000256" key="1">
    <source>
        <dbReference type="ARBA" id="ARBA00023015"/>
    </source>
</evidence>
<dbReference type="Gene3D" id="1.10.10.10">
    <property type="entry name" value="Winged helix-like DNA-binding domain superfamily/Winged helix DNA-binding domain"/>
    <property type="match status" value="1"/>
</dbReference>
<reference evidence="5 6" key="1">
    <citation type="journal article" date="2013" name="ISME J.">
        <title>Multifactorial diversity sustains microbial community stability.</title>
        <authorList>
            <person name="Erkus O."/>
            <person name="de Jager V.C."/>
            <person name="Spus M."/>
            <person name="van Alen-Boerrigter I.J."/>
            <person name="van Rijswijck I.M."/>
            <person name="Hazelwood L."/>
            <person name="Janssen P.W."/>
            <person name="van Hijum S.A."/>
            <person name="Kleerebezem M."/>
            <person name="Smid E.J."/>
        </authorList>
    </citation>
    <scope>NUCLEOTIDE SEQUENCE [LARGE SCALE GENOMIC DNA]</scope>
    <source>
        <strain evidence="5 6">TIFN6</strain>
    </source>
</reference>
<name>T0TP15_LACLC</name>
<accession>T0TP15</accession>
<dbReference type="InterPro" id="IPR036390">
    <property type="entry name" value="WH_DNA-bd_sf"/>
</dbReference>
<sequence>MELETENTFIKHSQIHGEFCPLDTTIKILSGRWKTIILNRLMKEELHFNELARRIPDCTRRMLALQLHKLVEAQIIRKNINFELLPVQISYELTNLGKSLLPIVWTMNDWGIQYIKEVTGITDVDPSCEGKNKN</sequence>
<dbReference type="Pfam" id="PF01638">
    <property type="entry name" value="HxlR"/>
    <property type="match status" value="1"/>
</dbReference>
<evidence type="ECO:0000256" key="2">
    <source>
        <dbReference type="ARBA" id="ARBA00023125"/>
    </source>
</evidence>
<gene>
    <name evidence="5" type="ORF">LLT6_07860</name>
</gene>
<keyword evidence="3" id="KW-0804">Transcription</keyword>
<dbReference type="SUPFAM" id="SSF46785">
    <property type="entry name" value="Winged helix' DNA-binding domain"/>
    <property type="match status" value="1"/>
</dbReference>
<dbReference type="PATRIC" id="fig|1234876.3.peg.644"/>
<dbReference type="AlphaFoldDB" id="T0TP15"/>
<keyword evidence="1" id="KW-0805">Transcription regulation</keyword>
<dbReference type="InterPro" id="IPR002577">
    <property type="entry name" value="HTH_HxlR"/>
</dbReference>
<evidence type="ECO:0000256" key="3">
    <source>
        <dbReference type="ARBA" id="ARBA00023163"/>
    </source>
</evidence>